<name>A0ACB8EKH5_9SAUR</name>
<reference evidence="1" key="1">
    <citation type="submission" date="2021-08" db="EMBL/GenBank/DDBJ databases">
        <title>The first chromosome-level gecko genome reveals the dynamic sex chromosomes of Neotropical dwarf geckos (Sphaerodactylidae: Sphaerodactylus).</title>
        <authorList>
            <person name="Pinto B.J."/>
            <person name="Keating S.E."/>
            <person name="Gamble T."/>
        </authorList>
    </citation>
    <scope>NUCLEOTIDE SEQUENCE</scope>
    <source>
        <strain evidence="1">TG3544</strain>
    </source>
</reference>
<organism evidence="1 2">
    <name type="scientific">Sphaerodactylus townsendi</name>
    <dbReference type="NCBI Taxonomy" id="933632"/>
    <lineage>
        <taxon>Eukaryota</taxon>
        <taxon>Metazoa</taxon>
        <taxon>Chordata</taxon>
        <taxon>Craniata</taxon>
        <taxon>Vertebrata</taxon>
        <taxon>Euteleostomi</taxon>
        <taxon>Lepidosauria</taxon>
        <taxon>Squamata</taxon>
        <taxon>Bifurcata</taxon>
        <taxon>Gekkota</taxon>
        <taxon>Sphaerodactylidae</taxon>
        <taxon>Sphaerodactylus</taxon>
    </lineage>
</organism>
<dbReference type="Proteomes" id="UP000827872">
    <property type="component" value="Linkage Group LG03"/>
</dbReference>
<sequence>MFLLSYSRVKQSGRTRIQLGMLGSSHGQKHWSDCVEASRALSDKEAHTPLRLPPGNRLTYRPGRGKGQWPRLQGSAQSRRKGNVFVRFLELR</sequence>
<proteinExistence type="predicted"/>
<dbReference type="EMBL" id="CM037616">
    <property type="protein sequence ID" value="KAH7993147.1"/>
    <property type="molecule type" value="Genomic_DNA"/>
</dbReference>
<gene>
    <name evidence="1" type="ORF">K3G42_029388</name>
</gene>
<evidence type="ECO:0000313" key="2">
    <source>
        <dbReference type="Proteomes" id="UP000827872"/>
    </source>
</evidence>
<comment type="caution">
    <text evidence="1">The sequence shown here is derived from an EMBL/GenBank/DDBJ whole genome shotgun (WGS) entry which is preliminary data.</text>
</comment>
<keyword evidence="2" id="KW-1185">Reference proteome</keyword>
<evidence type="ECO:0000313" key="1">
    <source>
        <dbReference type="EMBL" id="KAH7993147.1"/>
    </source>
</evidence>
<protein>
    <submittedName>
        <fullName evidence="1">Uncharacterized protein</fullName>
    </submittedName>
</protein>
<accession>A0ACB8EKH5</accession>